<name>A0A1X6PKP6_PORUM</name>
<dbReference type="InterPro" id="IPR000717">
    <property type="entry name" value="PCI_dom"/>
</dbReference>
<evidence type="ECO:0000256" key="3">
    <source>
        <dbReference type="ARBA" id="ARBA00004496"/>
    </source>
</evidence>
<evidence type="ECO:0000256" key="4">
    <source>
        <dbReference type="ARBA" id="ARBA00010417"/>
    </source>
</evidence>
<dbReference type="Proteomes" id="UP000218209">
    <property type="component" value="Unassembled WGS sequence"/>
</dbReference>
<comment type="subcellular location">
    <subcellularLocation>
        <location evidence="3">Cytoplasm</location>
    </subcellularLocation>
    <subcellularLocation>
        <location evidence="1">Nucleus</location>
    </subcellularLocation>
    <subcellularLocation>
        <location evidence="2">Plastid</location>
    </subcellularLocation>
</comment>
<organism evidence="10 11">
    <name type="scientific">Porphyra umbilicalis</name>
    <name type="common">Purple laver</name>
    <name type="synonym">Red alga</name>
    <dbReference type="NCBI Taxonomy" id="2786"/>
    <lineage>
        <taxon>Eukaryota</taxon>
        <taxon>Rhodophyta</taxon>
        <taxon>Bangiophyceae</taxon>
        <taxon>Bangiales</taxon>
        <taxon>Bangiaceae</taxon>
        <taxon>Porphyra</taxon>
    </lineage>
</organism>
<dbReference type="AlphaFoldDB" id="A0A1X6PKP6"/>
<dbReference type="GO" id="GO:0008180">
    <property type="term" value="C:COP9 signalosome"/>
    <property type="evidence" value="ECO:0007669"/>
    <property type="project" value="UniProtKB-KW"/>
</dbReference>
<feature type="domain" description="PCI" evidence="9">
    <location>
        <begin position="182"/>
        <end position="353"/>
    </location>
</feature>
<gene>
    <name evidence="10" type="ORF">BU14_0021s0006</name>
</gene>
<keyword evidence="7" id="KW-0736">Signalosome</keyword>
<dbReference type="Gene3D" id="1.10.10.10">
    <property type="entry name" value="Winged helix-like DNA-binding domain superfamily/Winged helix DNA-binding domain"/>
    <property type="match status" value="1"/>
</dbReference>
<dbReference type="EMBL" id="KV918762">
    <property type="protein sequence ID" value="OSX81400.1"/>
    <property type="molecule type" value="Genomic_DNA"/>
</dbReference>
<dbReference type="InterPro" id="IPR040134">
    <property type="entry name" value="PSMD12/CSN4"/>
</dbReference>
<keyword evidence="8" id="KW-0539">Nucleus</keyword>
<evidence type="ECO:0000259" key="9">
    <source>
        <dbReference type="PROSITE" id="PS50250"/>
    </source>
</evidence>
<evidence type="ECO:0000256" key="2">
    <source>
        <dbReference type="ARBA" id="ARBA00004474"/>
    </source>
</evidence>
<evidence type="ECO:0000256" key="5">
    <source>
        <dbReference type="ARBA" id="ARBA00014881"/>
    </source>
</evidence>
<keyword evidence="6" id="KW-0963">Cytoplasm</keyword>
<dbReference type="PANTHER" id="PTHR10855:SF2">
    <property type="entry name" value="COP9 SIGNALOSOME COMPLEX SUBUNIT 4"/>
    <property type="match status" value="1"/>
</dbReference>
<comment type="similarity">
    <text evidence="4">Belongs to the CSN4 family.</text>
</comment>
<dbReference type="InterPro" id="IPR054559">
    <property type="entry name" value="PSMD12-CSN4-like_N"/>
</dbReference>
<sequence>MATPPRERSAQLEAALDAALAASDAAALQQVATTLVDAALALSTSVPLLSKLVQAVPTLPEPVAIAVSEHILSAVGARVPSFEAEVTSLREKLATLYESQEEWTQAAQTLRGIPFDGSHTLSHAFKLRVQVKIARLYLEDDKTVEAEMFLNRAAPLLHEADDQAVALQYRVAFARILDAKRRFSEAAMQYYSLSQLPPGTTAEVTTDQTTEALGFAVRCAVLAPAGPQRSRILSMLWKDERTRELDSWAMLEAMHCQRLLPPSLVAAFSEALAPHQCATLAGGETVLARAVVEHNLAAAAALYVNIGFAELGELLGVSAGRAEETAAKMIQEGRMRGVMDQVDGVLEFDTGADAKEEVLQWDVQIAGVCAELDACCEAILTRHPELAQAVGAGGGGRPA</sequence>
<dbReference type="GO" id="GO:0009536">
    <property type="term" value="C:plastid"/>
    <property type="evidence" value="ECO:0007669"/>
    <property type="project" value="UniProtKB-SubCell"/>
</dbReference>
<dbReference type="PROSITE" id="PS50250">
    <property type="entry name" value="PCI"/>
    <property type="match status" value="1"/>
</dbReference>
<protein>
    <recommendedName>
        <fullName evidence="5">COP9 signalosome complex subunit 4</fullName>
    </recommendedName>
</protein>
<dbReference type="SUPFAM" id="SSF46785">
    <property type="entry name" value="Winged helix' DNA-binding domain"/>
    <property type="match status" value="1"/>
</dbReference>
<keyword evidence="11" id="KW-1185">Reference proteome</keyword>
<evidence type="ECO:0000256" key="8">
    <source>
        <dbReference type="ARBA" id="ARBA00023242"/>
    </source>
</evidence>
<dbReference type="GO" id="GO:0005829">
    <property type="term" value="C:cytosol"/>
    <property type="evidence" value="ECO:0007669"/>
    <property type="project" value="TreeGrafter"/>
</dbReference>
<evidence type="ECO:0000313" key="10">
    <source>
        <dbReference type="EMBL" id="OSX81400.1"/>
    </source>
</evidence>
<proteinExistence type="inferred from homology"/>
<evidence type="ECO:0000256" key="6">
    <source>
        <dbReference type="ARBA" id="ARBA00022490"/>
    </source>
</evidence>
<dbReference type="Pfam" id="PF22241">
    <property type="entry name" value="PSMD12-CSN4_N"/>
    <property type="match status" value="1"/>
</dbReference>
<evidence type="ECO:0000256" key="1">
    <source>
        <dbReference type="ARBA" id="ARBA00004123"/>
    </source>
</evidence>
<accession>A0A1X6PKP6</accession>
<dbReference type="PANTHER" id="PTHR10855">
    <property type="entry name" value="26S PROTEASOME NON-ATPASE REGULATORY SUBUNIT 12/COP9 SIGNALOSOME COMPLEX SUBUNIT 4"/>
    <property type="match status" value="1"/>
</dbReference>
<dbReference type="Pfam" id="PF01399">
    <property type="entry name" value="PCI"/>
    <property type="match status" value="1"/>
</dbReference>
<evidence type="ECO:0000313" key="11">
    <source>
        <dbReference type="Proteomes" id="UP000218209"/>
    </source>
</evidence>
<evidence type="ECO:0000256" key="7">
    <source>
        <dbReference type="ARBA" id="ARBA00022790"/>
    </source>
</evidence>
<dbReference type="OrthoDB" id="295656at2759"/>
<dbReference type="InterPro" id="IPR036388">
    <property type="entry name" value="WH-like_DNA-bd_sf"/>
</dbReference>
<reference evidence="10 11" key="1">
    <citation type="submission" date="2017-03" db="EMBL/GenBank/DDBJ databases">
        <title>WGS assembly of Porphyra umbilicalis.</title>
        <authorList>
            <person name="Brawley S.H."/>
            <person name="Blouin N.A."/>
            <person name="Ficko-Blean E."/>
            <person name="Wheeler G.L."/>
            <person name="Lohr M."/>
            <person name="Goodson H.V."/>
            <person name="Jenkins J.W."/>
            <person name="Blaby-Haas C.E."/>
            <person name="Helliwell K.E."/>
            <person name="Chan C."/>
            <person name="Marriage T."/>
            <person name="Bhattacharya D."/>
            <person name="Klein A.S."/>
            <person name="Badis Y."/>
            <person name="Brodie J."/>
            <person name="Cao Y."/>
            <person name="Collen J."/>
            <person name="Dittami S.M."/>
            <person name="Gachon C.M."/>
            <person name="Green B.R."/>
            <person name="Karpowicz S."/>
            <person name="Kim J.W."/>
            <person name="Kudahl U."/>
            <person name="Lin S."/>
            <person name="Michel G."/>
            <person name="Mittag M."/>
            <person name="Olson B.J."/>
            <person name="Pangilinan J."/>
            <person name="Peng Y."/>
            <person name="Qiu H."/>
            <person name="Shu S."/>
            <person name="Singer J.T."/>
            <person name="Smith A.G."/>
            <person name="Sprecher B.N."/>
            <person name="Wagner V."/>
            <person name="Wang W."/>
            <person name="Wang Z.-Y."/>
            <person name="Yan J."/>
            <person name="Yarish C."/>
            <person name="Zoeuner-Riek S."/>
            <person name="Zhuang Y."/>
            <person name="Zou Y."/>
            <person name="Lindquist E.A."/>
            <person name="Grimwood J."/>
            <person name="Barry K."/>
            <person name="Rokhsar D.S."/>
            <person name="Schmutz J."/>
            <person name="Stiller J.W."/>
            <person name="Grossman A.R."/>
            <person name="Prochnik S.E."/>
        </authorList>
    </citation>
    <scope>NUCLEOTIDE SEQUENCE [LARGE SCALE GENOMIC DNA]</scope>
    <source>
        <strain evidence="10">4086291</strain>
    </source>
</reference>
<dbReference type="SMART" id="SM00088">
    <property type="entry name" value="PINT"/>
    <property type="match status" value="1"/>
</dbReference>
<dbReference type="InterPro" id="IPR036390">
    <property type="entry name" value="WH_DNA-bd_sf"/>
</dbReference>